<comment type="similarity">
    <text evidence="1 5">Belongs to the peptidase S8 family.</text>
</comment>
<proteinExistence type="inferred from homology"/>
<dbReference type="Pfam" id="PF00082">
    <property type="entry name" value="Peptidase_S8"/>
    <property type="match status" value="1"/>
</dbReference>
<gene>
    <name evidence="7" type="primary">apr-1</name>
    <name evidence="7" type="ORF">Focb16_v006387</name>
</gene>
<keyword evidence="2" id="KW-0645">Protease</keyword>
<dbReference type="SUPFAM" id="SSF52743">
    <property type="entry name" value="Subtilisin-like"/>
    <property type="match status" value="1"/>
</dbReference>
<dbReference type="InterPro" id="IPR036852">
    <property type="entry name" value="Peptidase_S8/S53_dom_sf"/>
</dbReference>
<name>A0A559LNU3_FUSOC</name>
<dbReference type="PROSITE" id="PS51892">
    <property type="entry name" value="SUBTILASE"/>
    <property type="match status" value="1"/>
</dbReference>
<evidence type="ECO:0000256" key="2">
    <source>
        <dbReference type="ARBA" id="ARBA00022670"/>
    </source>
</evidence>
<dbReference type="PROSITE" id="PS00138">
    <property type="entry name" value="SUBTILASE_SER"/>
    <property type="match status" value="1"/>
</dbReference>
<dbReference type="EMBL" id="SRMI01000002">
    <property type="protein sequence ID" value="TVY76576.1"/>
    <property type="molecule type" value="Genomic_DNA"/>
</dbReference>
<keyword evidence="4" id="KW-0720">Serine protease</keyword>
<accession>A0A559LNU3</accession>
<evidence type="ECO:0000313" key="7">
    <source>
        <dbReference type="EMBL" id="TVY76576.1"/>
    </source>
</evidence>
<organism evidence="7 8">
    <name type="scientific">Fusarium oxysporum f. sp. cubense</name>
    <dbReference type="NCBI Taxonomy" id="61366"/>
    <lineage>
        <taxon>Eukaryota</taxon>
        <taxon>Fungi</taxon>
        <taxon>Dikarya</taxon>
        <taxon>Ascomycota</taxon>
        <taxon>Pezizomycotina</taxon>
        <taxon>Sordariomycetes</taxon>
        <taxon>Hypocreomycetidae</taxon>
        <taxon>Hypocreales</taxon>
        <taxon>Nectriaceae</taxon>
        <taxon>Fusarium</taxon>
        <taxon>Fusarium oxysporum species complex</taxon>
    </lineage>
</organism>
<dbReference type="PANTHER" id="PTHR43399:SF4">
    <property type="entry name" value="CELL WALL-ASSOCIATED PROTEASE"/>
    <property type="match status" value="1"/>
</dbReference>
<dbReference type="AlphaFoldDB" id="A0A559LNU3"/>
<evidence type="ECO:0000256" key="5">
    <source>
        <dbReference type="PROSITE-ProRule" id="PRU01240"/>
    </source>
</evidence>
<evidence type="ECO:0000256" key="3">
    <source>
        <dbReference type="ARBA" id="ARBA00022801"/>
    </source>
</evidence>
<evidence type="ECO:0000313" key="8">
    <source>
        <dbReference type="Proteomes" id="UP000320707"/>
    </source>
</evidence>
<comment type="caution">
    <text evidence="7">The sequence shown here is derived from an EMBL/GenBank/DDBJ whole genome shotgun (WGS) entry which is preliminary data.</text>
</comment>
<feature type="domain" description="Peptidase S8/S53" evidence="6">
    <location>
        <begin position="1"/>
        <end position="127"/>
    </location>
</feature>
<dbReference type="GO" id="GO:0006508">
    <property type="term" value="P:proteolysis"/>
    <property type="evidence" value="ECO:0007669"/>
    <property type="project" value="UniProtKB-KW"/>
</dbReference>
<dbReference type="InterPro" id="IPR023828">
    <property type="entry name" value="Peptidase_S8_Ser-AS"/>
</dbReference>
<evidence type="ECO:0000256" key="4">
    <source>
        <dbReference type="ARBA" id="ARBA00022825"/>
    </source>
</evidence>
<dbReference type="Proteomes" id="UP000320707">
    <property type="component" value="Unassembled WGS sequence"/>
</dbReference>
<dbReference type="PANTHER" id="PTHR43399">
    <property type="entry name" value="SUBTILISIN-RELATED"/>
    <property type="match status" value="1"/>
</dbReference>
<protein>
    <submittedName>
        <fullName evidence="7">Subtilisin DY</fullName>
    </submittedName>
</protein>
<dbReference type="Gene3D" id="3.40.50.200">
    <property type="entry name" value="Peptidase S8/S53 domain"/>
    <property type="match status" value="1"/>
</dbReference>
<evidence type="ECO:0000259" key="6">
    <source>
        <dbReference type="Pfam" id="PF00082"/>
    </source>
</evidence>
<evidence type="ECO:0000256" key="1">
    <source>
        <dbReference type="ARBA" id="ARBA00011073"/>
    </source>
</evidence>
<keyword evidence="3" id="KW-0378">Hydrolase</keyword>
<comment type="caution">
    <text evidence="5">Lacks conserved residue(s) required for the propagation of feature annotation.</text>
</comment>
<dbReference type="InterPro" id="IPR000209">
    <property type="entry name" value="Peptidase_S8/S53_dom"/>
</dbReference>
<dbReference type="GO" id="GO:0004252">
    <property type="term" value="F:serine-type endopeptidase activity"/>
    <property type="evidence" value="ECO:0007669"/>
    <property type="project" value="InterPro"/>
</dbReference>
<dbReference type="InterPro" id="IPR051048">
    <property type="entry name" value="Peptidase_S8/S53_subtilisin"/>
</dbReference>
<reference evidence="7 8" key="1">
    <citation type="journal article" date="2019" name="Microbiol. Resour. Announc.">
        <title>High-quality draft genome sequence of Fusarium oxysporum f. sp. cubense strain 160527, a causal agent of Panama disease.</title>
        <authorList>
            <person name="Asai S."/>
            <person name="Ayukawa Y."/>
            <person name="Gan P."/>
            <person name="Masuda S."/>
            <person name="Komatsu K."/>
            <person name="Shirasu K."/>
            <person name="Arie T."/>
        </authorList>
    </citation>
    <scope>NUCLEOTIDE SEQUENCE [LARGE SCALE GENOMIC DNA]</scope>
    <source>
        <strain evidence="7 8">160527</strain>
    </source>
</reference>
<sequence length="194" mass="21030">MSFGWPSSDFDGYEALEAAIDKAYSKKVLMFAAAANSGGRLARAYPASSPHVICVHSTDALGNASDFSPTADPNSINIATVGECVESAWPTFLCESSNYDCVKSRSGTSYAAPIIAGIAGFLLQYGRLHLSSGEAMAMKRRDKMEAVLRRCAVRGSNYQPRDGYFSVDLSLDKQNLFGERLEWVSYEIVKALSV</sequence>